<dbReference type="SUPFAM" id="SSF46894">
    <property type="entry name" value="C-terminal effector domain of the bipartite response regulators"/>
    <property type="match status" value="1"/>
</dbReference>
<feature type="domain" description="OmpR/PhoB-type" evidence="4">
    <location>
        <begin position="81"/>
        <end position="177"/>
    </location>
</feature>
<feature type="region of interest" description="Disordered" evidence="3">
    <location>
        <begin position="67"/>
        <end position="88"/>
    </location>
</feature>
<evidence type="ECO:0000256" key="3">
    <source>
        <dbReference type="SAM" id="MobiDB-lite"/>
    </source>
</evidence>
<sequence length="185" mass="20383">MFMNPSTTPLALRPDADFVRTPTAGSDEGPPLAVDRLPDGKWQLTLHDLEPVSVHRLPSDEVHIILAPPGEEPPPHGEPPAGQARPEPIRIDTAARTVFIAGRQRDLPRLEFDLLAHLVLHPRRAFTREQLMAAVWPNCQSSTRTVDVHIARLRRRLGPGLRDTISTVFGIGYKYLPAAPGDGRG</sequence>
<dbReference type="GO" id="GO:0006355">
    <property type="term" value="P:regulation of DNA-templated transcription"/>
    <property type="evidence" value="ECO:0007669"/>
    <property type="project" value="InterPro"/>
</dbReference>
<proteinExistence type="predicted"/>
<dbReference type="GO" id="GO:0000160">
    <property type="term" value="P:phosphorelay signal transduction system"/>
    <property type="evidence" value="ECO:0007669"/>
    <property type="project" value="InterPro"/>
</dbReference>
<comment type="caution">
    <text evidence="5">The sequence shown here is derived from an EMBL/GenBank/DDBJ whole genome shotgun (WGS) entry which is preliminary data.</text>
</comment>
<dbReference type="Proteomes" id="UP000325598">
    <property type="component" value="Unassembled WGS sequence"/>
</dbReference>
<evidence type="ECO:0000313" key="5">
    <source>
        <dbReference type="EMBL" id="GES30126.1"/>
    </source>
</evidence>
<dbReference type="EMBL" id="BLAG01000007">
    <property type="protein sequence ID" value="GES30126.1"/>
    <property type="molecule type" value="Genomic_DNA"/>
</dbReference>
<reference evidence="5 6" key="1">
    <citation type="submission" date="2019-10" db="EMBL/GenBank/DDBJ databases">
        <title>Whole genome shotgun sequence of Streptomyces angustmyceticus NBRC 3934.</title>
        <authorList>
            <person name="Hosoyama A."/>
            <person name="Ichikawa N."/>
            <person name="Kimura A."/>
            <person name="Kitahashi Y."/>
            <person name="Komaki H."/>
            <person name="Uohara A."/>
        </authorList>
    </citation>
    <scope>NUCLEOTIDE SEQUENCE [LARGE SCALE GENOMIC DNA]</scope>
    <source>
        <strain evidence="5 6">NBRC 3934</strain>
    </source>
</reference>
<dbReference type="PROSITE" id="PS51755">
    <property type="entry name" value="OMPR_PHOB"/>
    <property type="match status" value="1"/>
</dbReference>
<dbReference type="Gene3D" id="1.10.10.10">
    <property type="entry name" value="Winged helix-like DNA-binding domain superfamily/Winged helix DNA-binding domain"/>
    <property type="match status" value="1"/>
</dbReference>
<accession>A0A5J4LFC2</accession>
<evidence type="ECO:0000256" key="1">
    <source>
        <dbReference type="ARBA" id="ARBA00023125"/>
    </source>
</evidence>
<dbReference type="CDD" id="cd00383">
    <property type="entry name" value="trans_reg_C"/>
    <property type="match status" value="1"/>
</dbReference>
<dbReference type="InterPro" id="IPR016032">
    <property type="entry name" value="Sig_transdc_resp-reg_C-effctor"/>
</dbReference>
<organism evidence="5 6">
    <name type="scientific">Streptomyces angustmyceticus</name>
    <dbReference type="NCBI Taxonomy" id="285578"/>
    <lineage>
        <taxon>Bacteria</taxon>
        <taxon>Bacillati</taxon>
        <taxon>Actinomycetota</taxon>
        <taxon>Actinomycetes</taxon>
        <taxon>Kitasatosporales</taxon>
        <taxon>Streptomycetaceae</taxon>
        <taxon>Streptomyces</taxon>
    </lineage>
</organism>
<dbReference type="InterPro" id="IPR001867">
    <property type="entry name" value="OmpR/PhoB-type_DNA-bd"/>
</dbReference>
<protein>
    <submittedName>
        <fullName evidence="5">Transcriptional regulator</fullName>
    </submittedName>
</protein>
<evidence type="ECO:0000259" key="4">
    <source>
        <dbReference type="PROSITE" id="PS51755"/>
    </source>
</evidence>
<evidence type="ECO:0000313" key="6">
    <source>
        <dbReference type="Proteomes" id="UP000325598"/>
    </source>
</evidence>
<evidence type="ECO:0000256" key="2">
    <source>
        <dbReference type="PROSITE-ProRule" id="PRU01091"/>
    </source>
</evidence>
<keyword evidence="6" id="KW-1185">Reference proteome</keyword>
<dbReference type="SMART" id="SM00862">
    <property type="entry name" value="Trans_reg_C"/>
    <property type="match status" value="1"/>
</dbReference>
<dbReference type="Pfam" id="PF00486">
    <property type="entry name" value="Trans_reg_C"/>
    <property type="match status" value="1"/>
</dbReference>
<dbReference type="AlphaFoldDB" id="A0A5J4LFC2"/>
<name>A0A5J4LFC2_9ACTN</name>
<dbReference type="InterPro" id="IPR036388">
    <property type="entry name" value="WH-like_DNA-bd_sf"/>
</dbReference>
<feature type="region of interest" description="Disordered" evidence="3">
    <location>
        <begin position="1"/>
        <end position="31"/>
    </location>
</feature>
<keyword evidence="1 2" id="KW-0238">DNA-binding</keyword>
<feature type="DNA-binding region" description="OmpR/PhoB-type" evidence="2">
    <location>
        <begin position="81"/>
        <end position="177"/>
    </location>
</feature>
<gene>
    <name evidence="5" type="ORF">San01_26130</name>
</gene>
<dbReference type="GO" id="GO:0003677">
    <property type="term" value="F:DNA binding"/>
    <property type="evidence" value="ECO:0007669"/>
    <property type="project" value="UniProtKB-UniRule"/>
</dbReference>